<keyword evidence="1" id="KW-0413">Isomerase</keyword>
<dbReference type="InterPro" id="IPR043148">
    <property type="entry name" value="TagF_C"/>
</dbReference>
<evidence type="ECO:0000259" key="2">
    <source>
        <dbReference type="Pfam" id="PF02350"/>
    </source>
</evidence>
<name>A0A2Z2NT86_9GAMM</name>
<dbReference type="AlphaFoldDB" id="A0A2Z2NT86"/>
<dbReference type="GO" id="GO:0016853">
    <property type="term" value="F:isomerase activity"/>
    <property type="evidence" value="ECO:0007669"/>
    <property type="project" value="UniProtKB-KW"/>
</dbReference>
<gene>
    <name evidence="3" type="ORF">IMCC3135_03520</name>
</gene>
<dbReference type="OrthoDB" id="9802649at2"/>
<evidence type="ECO:0000313" key="4">
    <source>
        <dbReference type="Proteomes" id="UP000250079"/>
    </source>
</evidence>
<protein>
    <recommendedName>
        <fullName evidence="2">UDP-N-acetylglucosamine 2-epimerase domain-containing protein</fullName>
    </recommendedName>
</protein>
<dbReference type="EMBL" id="CP018632">
    <property type="protein sequence ID" value="ASJ70817.1"/>
    <property type="molecule type" value="Genomic_DNA"/>
</dbReference>
<dbReference type="KEGG" id="gai:IMCC3135_03520"/>
<dbReference type="InterPro" id="IPR003331">
    <property type="entry name" value="UDP_GlcNAc_Epimerase_2_dom"/>
</dbReference>
<feature type="domain" description="UDP-N-acetylglucosamine 2-epimerase" evidence="2">
    <location>
        <begin position="127"/>
        <end position="319"/>
    </location>
</feature>
<evidence type="ECO:0000256" key="1">
    <source>
        <dbReference type="RuleBase" id="RU003513"/>
    </source>
</evidence>
<dbReference type="InterPro" id="IPR016886">
    <property type="entry name" value="UCP028458_glyceroPtfrase"/>
</dbReference>
<accession>A0A2Z2NT86</accession>
<dbReference type="RefSeq" id="WP_088916318.1">
    <property type="nucleotide sequence ID" value="NZ_CP018632.1"/>
</dbReference>
<sequence>MSPLNSPRRYLLYANQDYSFPILRPIQDAIRQRGDLAAWFVHGNAHPENYLQDTDQLCTNLSEAFDFNPMAVITPQNTLPHFLPGIKTQVFHGFNARKRSNGGVDSHFAIRGFFDLYCTHGPSTTQVFQQLSHEHPHFRVTETGWPKMDSLFKQAVDHKPRHRPTIILTSTFTKNLSCALPLLPVIKQLVARNDMDWMVQFHPKMSASTVAEYKAIQADNYQFIETSNVLPWLAKADVMVCDTSSILQEFLQLERPVVTLRNRTPGPWLIDIQNPEELMDAIQKALTRPASLIEAIRNYNAQLHPYTDGLSSERVLQAIDQYSAQNSPTLSSKPLNLIRKFKMRKELSYWRLRPPGREKA</sequence>
<proteinExistence type="inferred from homology"/>
<comment type="similarity">
    <text evidence="1">Belongs to the UDP-N-acetylglucosamine 2-epimerase family.</text>
</comment>
<reference evidence="3 4" key="1">
    <citation type="submission" date="2016-12" db="EMBL/GenBank/DDBJ databases">
        <authorList>
            <person name="Song W.-J."/>
            <person name="Kurnit D.M."/>
        </authorList>
    </citation>
    <scope>NUCLEOTIDE SEQUENCE [LARGE SCALE GENOMIC DNA]</scope>
    <source>
        <strain evidence="3 4">IMCC3135</strain>
    </source>
</reference>
<keyword evidence="4" id="KW-1185">Reference proteome</keyword>
<dbReference type="PIRSF" id="PIRSF028458">
    <property type="entry name" value="UCP028458_glyceroPtfrase"/>
    <property type="match status" value="1"/>
</dbReference>
<dbReference type="Gene3D" id="3.40.50.12580">
    <property type="match status" value="1"/>
</dbReference>
<organism evidence="3 4">
    <name type="scientific">Granulosicoccus antarcticus IMCC3135</name>
    <dbReference type="NCBI Taxonomy" id="1192854"/>
    <lineage>
        <taxon>Bacteria</taxon>
        <taxon>Pseudomonadati</taxon>
        <taxon>Pseudomonadota</taxon>
        <taxon>Gammaproteobacteria</taxon>
        <taxon>Chromatiales</taxon>
        <taxon>Granulosicoccaceae</taxon>
        <taxon>Granulosicoccus</taxon>
    </lineage>
</organism>
<evidence type="ECO:0000313" key="3">
    <source>
        <dbReference type="EMBL" id="ASJ70817.1"/>
    </source>
</evidence>
<dbReference type="Proteomes" id="UP000250079">
    <property type="component" value="Chromosome"/>
</dbReference>
<dbReference type="SUPFAM" id="SSF53756">
    <property type="entry name" value="UDP-Glycosyltransferase/glycogen phosphorylase"/>
    <property type="match status" value="1"/>
</dbReference>
<dbReference type="Pfam" id="PF02350">
    <property type="entry name" value="Epimerase_2"/>
    <property type="match status" value="1"/>
</dbReference>